<dbReference type="PROSITE" id="PS00973">
    <property type="entry name" value="USP_2"/>
    <property type="match status" value="1"/>
</dbReference>
<dbReference type="Proteomes" id="UP000039865">
    <property type="component" value="Unassembled WGS sequence"/>
</dbReference>
<feature type="domain" description="USP" evidence="1">
    <location>
        <begin position="462"/>
        <end position="1167"/>
    </location>
</feature>
<evidence type="ECO:0000313" key="2">
    <source>
        <dbReference type="EMBL" id="CDW80741.1"/>
    </source>
</evidence>
<dbReference type="InterPro" id="IPR018200">
    <property type="entry name" value="USP_CS"/>
</dbReference>
<reference evidence="2 3" key="1">
    <citation type="submission" date="2014-06" db="EMBL/GenBank/DDBJ databases">
        <authorList>
            <person name="Swart Estienne"/>
        </authorList>
    </citation>
    <scope>NUCLEOTIDE SEQUENCE [LARGE SCALE GENOMIC DNA]</scope>
    <source>
        <strain evidence="2 3">130c</strain>
    </source>
</reference>
<organism evidence="2 3">
    <name type="scientific">Stylonychia lemnae</name>
    <name type="common">Ciliate</name>
    <dbReference type="NCBI Taxonomy" id="5949"/>
    <lineage>
        <taxon>Eukaryota</taxon>
        <taxon>Sar</taxon>
        <taxon>Alveolata</taxon>
        <taxon>Ciliophora</taxon>
        <taxon>Intramacronucleata</taxon>
        <taxon>Spirotrichea</taxon>
        <taxon>Stichotrichia</taxon>
        <taxon>Sporadotrichida</taxon>
        <taxon>Oxytrichidae</taxon>
        <taxon>Stylonychinae</taxon>
        <taxon>Stylonychia</taxon>
    </lineage>
</organism>
<proteinExistence type="predicted"/>
<dbReference type="InterPro" id="IPR001394">
    <property type="entry name" value="Peptidase_C19_UCH"/>
</dbReference>
<dbReference type="InterPro" id="IPR038765">
    <property type="entry name" value="Papain-like_cys_pep_sf"/>
</dbReference>
<dbReference type="SUPFAM" id="SSF54001">
    <property type="entry name" value="Cysteine proteinases"/>
    <property type="match status" value="1"/>
</dbReference>
<dbReference type="GO" id="GO:0004843">
    <property type="term" value="F:cysteine-type deubiquitinase activity"/>
    <property type="evidence" value="ECO:0007669"/>
    <property type="project" value="InterPro"/>
</dbReference>
<dbReference type="InterPro" id="IPR028889">
    <property type="entry name" value="USP"/>
</dbReference>
<dbReference type="Pfam" id="PF00443">
    <property type="entry name" value="UCH"/>
    <property type="match status" value="2"/>
</dbReference>
<keyword evidence="3" id="KW-1185">Reference proteome</keyword>
<dbReference type="OrthoDB" id="292964at2759"/>
<dbReference type="InterPro" id="IPR035927">
    <property type="entry name" value="DUSP-like_sf"/>
</dbReference>
<dbReference type="InParanoid" id="A0A078AFX0"/>
<protein>
    <submittedName>
        <fullName evidence="2">Ubiquitin carboxyl-terminal hydrolase 11</fullName>
    </submittedName>
</protein>
<evidence type="ECO:0000313" key="3">
    <source>
        <dbReference type="Proteomes" id="UP000039865"/>
    </source>
</evidence>
<dbReference type="GO" id="GO:0016579">
    <property type="term" value="P:protein deubiquitination"/>
    <property type="evidence" value="ECO:0007669"/>
    <property type="project" value="InterPro"/>
</dbReference>
<dbReference type="Gene3D" id="3.30.2230.10">
    <property type="entry name" value="DUSP-like"/>
    <property type="match status" value="1"/>
</dbReference>
<sequence>MGGGQSLQYILTIDEANKILLNDLHRLKILFNKLSSNSNTIRCTEFHYQLFEGMTRNFDRNLRSDNDLNATATRDWKYRLTRLIFQEFALEQQSPSMTYDEFLIANAFLKTAENFIKAYELMKQTMFIFNWIDVIQCDFRGLENAKQTSEKFTETPIPTEFSEEEYQVLSRYFDQNILNNRDIKKSQQVLEQLFDLRDIHFKLRNRIIESFLYGSNELGLRPKLNYQESEIIETILKGELNLKMYAMTYMQKGDKYYIIPKKFWTQWQDQANCEPLFETGSNQLKPLILDQNIVVIPQRVMIAFKKWYGCERLIQREVKSCPQYSNTPEDQLQGNDLYTKLDAVVLSLELDEIYIRFGLLEENGDKPIYLYDLYVSKFIIMVDLKEKICAKFGFKNLQDIRIWQKQDYHFTDQDLIKKLEDFPFMMDGMKFYIERKLENDIWPTDLRQMNKNQKNNSKLKTVGCMNLGNSCYLNSVIQCLANSPFFQEYFCQDIFYPPTKDYSKYHDYRKHINTFNNMGYGGNIVKAFAQLVQSLWSSQIVCINEPRKFKSVFSGYQQTLSQTTETQMNLPMSIGAISQEETGVLQLSFFLGSQSTAINVLNASIPEFHLTSIQYCHYHYQSLVQLTDQKDHQELFRDKLERTRKQSMNFEVFENTFQILNLEKPMRIQLKLDQNFKLQDLQKYLINNFPQLDILEESLEFTELSIYRFDSIFESIHDFQYKKTGITAYPENSTFYCAELLNKNGKDNIQKYYQSNWSSIQSQSKQLFLLYKEDYESKESSLLMELDTNERNENISDDVADSNQEEGMMIQQVIRTINHIDFFVQQKLQFMGQSKIDLRQPNEFIVVCMNRKIIKENLYYLKEHRVAGFGHPFIIMANSSTTGRQLYEEIWMKSRFLLNLSLMKETQDRYNLWWTNKEYDANMGQQLSPFVLKYVKNQFQGEYQLCSHCDWTLKCFGCLVMPDDENIYQSLQSKSFIAIDWNHNFLDKYVQLDNFKPVDYFGQQTPTYEPYQDVQLSECLRLFNQVEVISEDAGMHCSKCTTFTEHHIQSSLSMLPPILIIQLKRFKVLESEKRKINQNVIFPLYDLDLSQYLSLSNQDQSQNDMSTKYDLYAVVNHFGTINRGHYTSAVKNLQTNNWVSYDDSSVKDIPESKVRSQYAYILFYQRKDLISKNLRQVFPFISQYDKYNLFRGKPIKHKDPNIQGAYVWNYDPKAERPIHLKALEGQDIHARIEDLQLDEEIDDLREINKMQADALKGQSKGCQIY</sequence>
<dbReference type="Gene3D" id="3.90.70.10">
    <property type="entry name" value="Cysteine proteinases"/>
    <property type="match status" value="2"/>
</dbReference>
<gene>
    <name evidence="2" type="primary">Contig11269.g12047</name>
    <name evidence="2" type="ORF">STYLEM_9745</name>
</gene>
<dbReference type="PANTHER" id="PTHR21646">
    <property type="entry name" value="UBIQUITIN CARBOXYL-TERMINAL HYDROLASE"/>
    <property type="match status" value="1"/>
</dbReference>
<dbReference type="InterPro" id="IPR050185">
    <property type="entry name" value="Ub_carboxyl-term_hydrolase"/>
</dbReference>
<keyword evidence="2" id="KW-0378">Hydrolase</keyword>
<dbReference type="PROSITE" id="PS50235">
    <property type="entry name" value="USP_3"/>
    <property type="match status" value="1"/>
</dbReference>
<dbReference type="AlphaFoldDB" id="A0A078AFX0"/>
<evidence type="ECO:0000259" key="1">
    <source>
        <dbReference type="PROSITE" id="PS50235"/>
    </source>
</evidence>
<dbReference type="EMBL" id="CCKQ01009265">
    <property type="protein sequence ID" value="CDW80741.1"/>
    <property type="molecule type" value="Genomic_DNA"/>
</dbReference>
<dbReference type="SUPFAM" id="SSF143791">
    <property type="entry name" value="DUSP-like"/>
    <property type="match status" value="1"/>
</dbReference>
<name>A0A078AFX0_STYLE</name>
<accession>A0A078AFX0</accession>